<dbReference type="EMBL" id="PXOG01000124">
    <property type="protein sequence ID" value="RGP75156.1"/>
    <property type="molecule type" value="Genomic_DNA"/>
</dbReference>
<organism evidence="1 2">
    <name type="scientific">Fusarium longipes</name>
    <dbReference type="NCBI Taxonomy" id="694270"/>
    <lineage>
        <taxon>Eukaryota</taxon>
        <taxon>Fungi</taxon>
        <taxon>Dikarya</taxon>
        <taxon>Ascomycota</taxon>
        <taxon>Pezizomycotina</taxon>
        <taxon>Sordariomycetes</taxon>
        <taxon>Hypocreomycetidae</taxon>
        <taxon>Hypocreales</taxon>
        <taxon>Nectriaceae</taxon>
        <taxon>Fusarium</taxon>
    </lineage>
</organism>
<dbReference type="Proteomes" id="UP000266234">
    <property type="component" value="Unassembled WGS sequence"/>
</dbReference>
<reference evidence="1 2" key="1">
    <citation type="journal article" date="2018" name="PLoS Pathog.">
        <title>Evolution of structural diversity of trichothecenes, a family of toxins produced by plant pathogenic and entomopathogenic fungi.</title>
        <authorList>
            <person name="Proctor R.H."/>
            <person name="McCormick S.P."/>
            <person name="Kim H.S."/>
            <person name="Cardoza R.E."/>
            <person name="Stanley A.M."/>
            <person name="Lindo L."/>
            <person name="Kelly A."/>
            <person name="Brown D.W."/>
            <person name="Lee T."/>
            <person name="Vaughan M.M."/>
            <person name="Alexander N.J."/>
            <person name="Busman M."/>
            <person name="Gutierrez S."/>
        </authorList>
    </citation>
    <scope>NUCLEOTIDE SEQUENCE [LARGE SCALE GENOMIC DNA]</scope>
    <source>
        <strain evidence="1 2">NRRL 20695</strain>
    </source>
</reference>
<protein>
    <submittedName>
        <fullName evidence="1">Uncharacterized protein</fullName>
    </submittedName>
</protein>
<dbReference type="STRING" id="694270.A0A395SS29"/>
<gene>
    <name evidence="1" type="ORF">FLONG3_5840</name>
</gene>
<proteinExistence type="predicted"/>
<keyword evidence="2" id="KW-1185">Reference proteome</keyword>
<comment type="caution">
    <text evidence="1">The sequence shown here is derived from an EMBL/GenBank/DDBJ whole genome shotgun (WGS) entry which is preliminary data.</text>
</comment>
<dbReference type="AlphaFoldDB" id="A0A395SS29"/>
<accession>A0A395SS29</accession>
<sequence>MGSLSRGSMAQKHVDKTLAIVDGLFAGYVYLDTTEPATTQKGLSRNKLRNGLSQELRALCNEEAHTREAADTRPYSTNNDHEQAWSSIRAVRHGIEALWEHFIVVAAELDNVAIKSIIDDYKDAKGLRQTGVIALRNISSGPVPDDLCKIFAFCCLSYVVSHLLYARGRLSEVDILAGIHLWFHALGRDDEREAFRLLVQVLWPEARGRLDFPINEYPEDARIANGSTHPFQSENISSWLINSQPADIPSTDVQSLTYLEQDFDLSLDLPDPSITHPEPPSAHWHDFSTSLPCPMDIDTNSIDDQQTNIPWASAQLPAADDPLDPFSYHEPPSRSVSIMRADLDRSSELQQTSLYRAVIQYIEEDFGFWYNLSGRGIVSKDFRDCLAWSQERLSRKIDIQTSFIQPLSSERDNRDSVSNGMVAIVEAFVERGLLQDHEEISSYISWAGPLLFDDPASFREFRGWIDSFCPSPSPPPEDRTQSSTNKLVAGLSFVNLNGVIDRLPGNYYRALCADTLPHDPST</sequence>
<name>A0A395SS29_9HYPO</name>
<dbReference type="OrthoDB" id="5100145at2759"/>
<evidence type="ECO:0000313" key="1">
    <source>
        <dbReference type="EMBL" id="RGP75156.1"/>
    </source>
</evidence>
<evidence type="ECO:0000313" key="2">
    <source>
        <dbReference type="Proteomes" id="UP000266234"/>
    </source>
</evidence>